<dbReference type="GO" id="GO:0015035">
    <property type="term" value="F:protein-disulfide reductase activity"/>
    <property type="evidence" value="ECO:0007669"/>
    <property type="project" value="TreeGrafter"/>
</dbReference>
<feature type="domain" description="Thiol:disulfide interchange protein DsbD N-terminal" evidence="1">
    <location>
        <begin position="26"/>
        <end position="133"/>
    </location>
</feature>
<dbReference type="Pfam" id="PF11412">
    <property type="entry name" value="DsbD_N"/>
    <property type="match status" value="1"/>
</dbReference>
<dbReference type="AlphaFoldDB" id="A0A520MV47"/>
<dbReference type="PANTHER" id="PTHR32234:SF0">
    <property type="entry name" value="THIOL:DISULFIDE INTERCHANGE PROTEIN DSBD"/>
    <property type="match status" value="1"/>
</dbReference>
<sequence length="137" mass="15950">MNSRILLYSLVFLSGFIFTKAQFEDKKILNVDEAFVLNTSFLENKIFISWNIKPGYYLYKKSILIKSGDYPIKHRYMLKDESQISDEFFGESTIFKGALEVEAELLDVNLFKLQGIQVIYQGCAEGKYCYPKRIKSL</sequence>
<dbReference type="Gene3D" id="2.60.40.1250">
    <property type="entry name" value="Thiol:disulfide interchange protein DsbD, N-terminal domain"/>
    <property type="match status" value="1"/>
</dbReference>
<comment type="caution">
    <text evidence="2">The sequence shown here is derived from an EMBL/GenBank/DDBJ whole genome shotgun (WGS) entry which is preliminary data.</text>
</comment>
<protein>
    <recommendedName>
        <fullName evidence="1">Thiol:disulfide interchange protein DsbD N-terminal domain-containing protein</fullName>
    </recommendedName>
</protein>
<organism evidence="2 3">
    <name type="scientific">SAR86 cluster bacterium</name>
    <dbReference type="NCBI Taxonomy" id="2030880"/>
    <lineage>
        <taxon>Bacteria</taxon>
        <taxon>Pseudomonadati</taxon>
        <taxon>Pseudomonadota</taxon>
        <taxon>Gammaproteobacteria</taxon>
        <taxon>SAR86 cluster</taxon>
    </lineage>
</organism>
<proteinExistence type="predicted"/>
<name>A0A520MV47_9GAMM</name>
<gene>
    <name evidence="2" type="ORF">EVA98_00255</name>
</gene>
<accession>A0A520MV47</accession>
<evidence type="ECO:0000313" key="2">
    <source>
        <dbReference type="EMBL" id="RZO25101.1"/>
    </source>
</evidence>
<dbReference type="SUPFAM" id="SSF74863">
    <property type="entry name" value="Thiol:disulfide interchange protein DsbD, N-terminal domain (DsbD-alpha)"/>
    <property type="match status" value="1"/>
</dbReference>
<evidence type="ECO:0000259" key="1">
    <source>
        <dbReference type="Pfam" id="PF11412"/>
    </source>
</evidence>
<dbReference type="InterPro" id="IPR028250">
    <property type="entry name" value="DsbDN"/>
</dbReference>
<evidence type="ECO:0000313" key="3">
    <source>
        <dbReference type="Proteomes" id="UP000316449"/>
    </source>
</evidence>
<dbReference type="GO" id="GO:0045454">
    <property type="term" value="P:cell redox homeostasis"/>
    <property type="evidence" value="ECO:0007669"/>
    <property type="project" value="TreeGrafter"/>
</dbReference>
<dbReference type="PANTHER" id="PTHR32234">
    <property type="entry name" value="THIOL:DISULFIDE INTERCHANGE PROTEIN DSBD"/>
    <property type="match status" value="1"/>
</dbReference>
<dbReference type="Proteomes" id="UP000316449">
    <property type="component" value="Unassembled WGS sequence"/>
</dbReference>
<dbReference type="InterPro" id="IPR036929">
    <property type="entry name" value="DsbDN_sf"/>
</dbReference>
<reference evidence="2 3" key="1">
    <citation type="submission" date="2019-02" db="EMBL/GenBank/DDBJ databases">
        <title>Prokaryotic population dynamics and viral predation in marine succession experiment using metagenomics: the confinement effect.</title>
        <authorList>
            <person name="Haro-Moreno J.M."/>
            <person name="Rodriguez-Valera F."/>
            <person name="Lopez-Perez M."/>
        </authorList>
    </citation>
    <scope>NUCLEOTIDE SEQUENCE [LARGE SCALE GENOMIC DNA]</scope>
    <source>
        <strain evidence="2">MED-G165</strain>
    </source>
</reference>
<dbReference type="EMBL" id="SHBK01000002">
    <property type="protein sequence ID" value="RZO25101.1"/>
    <property type="molecule type" value="Genomic_DNA"/>
</dbReference>